<dbReference type="PANTHER" id="PTHR12589">
    <property type="entry name" value="PYRUVOYL TETRAHYDROBIOPTERIN SYNTHASE"/>
    <property type="match status" value="1"/>
</dbReference>
<sequence>MPLVYLTRAETFSSAHRLHSNNLTDEENKAIYDKCNNKFGHGHNYTIKVTVKGQIDPITGMVCNMTSLKTALKEKVLDLVDHKNLDLEVPFFKDKPSTVENICVFVWTQLKDVIGEDVLYKVKVEETMKNSATYKGN</sequence>
<dbReference type="SUPFAM" id="SSF55620">
    <property type="entry name" value="Tetrahydrobiopterin biosynthesis enzymes-like"/>
    <property type="match status" value="1"/>
</dbReference>
<evidence type="ECO:0000256" key="8">
    <source>
        <dbReference type="ARBA" id="ARBA00023239"/>
    </source>
</evidence>
<dbReference type="GO" id="GO:0003874">
    <property type="term" value="F:6-pyruvoyltetrahydropterin synthase activity"/>
    <property type="evidence" value="ECO:0007669"/>
    <property type="project" value="UniProtKB-EC"/>
</dbReference>
<dbReference type="PANTHER" id="PTHR12589:SF7">
    <property type="entry name" value="6-PYRUVOYL TETRAHYDROBIOPTERIN SYNTHASE"/>
    <property type="match status" value="1"/>
</dbReference>
<reference evidence="9 10" key="1">
    <citation type="journal article" date="2018" name="MBio">
        <title>Comparative Genomics Reveals the Core Gene Toolbox for the Fungus-Insect Symbiosis.</title>
        <authorList>
            <person name="Wang Y."/>
            <person name="Stata M."/>
            <person name="Wang W."/>
            <person name="Stajich J.E."/>
            <person name="White M.M."/>
            <person name="Moncalvo J.M."/>
        </authorList>
    </citation>
    <scope>NUCLEOTIDE SEQUENCE [LARGE SCALE GENOMIC DNA]</scope>
    <source>
        <strain evidence="9 10">AUS-126-30</strain>
    </source>
</reference>
<keyword evidence="5" id="KW-0479">Metal-binding</keyword>
<evidence type="ECO:0000313" key="9">
    <source>
        <dbReference type="EMBL" id="PWA03221.1"/>
    </source>
</evidence>
<dbReference type="InterPro" id="IPR007115">
    <property type="entry name" value="6-PTP_synth/QueD"/>
</dbReference>
<comment type="caution">
    <text evidence="9">The sequence shown here is derived from an EMBL/GenBank/DDBJ whole genome shotgun (WGS) entry which is preliminary data.</text>
</comment>
<evidence type="ECO:0000256" key="7">
    <source>
        <dbReference type="ARBA" id="ARBA00023007"/>
    </source>
</evidence>
<dbReference type="InterPro" id="IPR022470">
    <property type="entry name" value="PTPS_Cys_AS"/>
</dbReference>
<dbReference type="FunFam" id="3.30.479.10:FF:000003">
    <property type="entry name" value="6-pyruvoyl tetrahydrobiopterin synthase"/>
    <property type="match status" value="1"/>
</dbReference>
<evidence type="ECO:0000256" key="4">
    <source>
        <dbReference type="ARBA" id="ARBA00013100"/>
    </source>
</evidence>
<dbReference type="GO" id="GO:0046872">
    <property type="term" value="F:metal ion binding"/>
    <property type="evidence" value="ECO:0007669"/>
    <property type="project" value="UniProtKB-KW"/>
</dbReference>
<dbReference type="InterPro" id="IPR038418">
    <property type="entry name" value="6-PTP_synth/QueD_sf"/>
</dbReference>
<dbReference type="AlphaFoldDB" id="A0A2U1JDQ2"/>
<dbReference type="Proteomes" id="UP000245591">
    <property type="component" value="Unassembled WGS sequence"/>
</dbReference>
<evidence type="ECO:0000313" key="10">
    <source>
        <dbReference type="Proteomes" id="UP000245591"/>
    </source>
</evidence>
<comment type="similarity">
    <text evidence="3">Belongs to the PTPS family.</text>
</comment>
<evidence type="ECO:0000256" key="5">
    <source>
        <dbReference type="ARBA" id="ARBA00022723"/>
    </source>
</evidence>
<dbReference type="UniPathway" id="UPA00849">
    <property type="reaction ID" value="UER00819"/>
</dbReference>
<evidence type="ECO:0000256" key="1">
    <source>
        <dbReference type="ARBA" id="ARBA00001947"/>
    </source>
</evidence>
<evidence type="ECO:0000256" key="6">
    <source>
        <dbReference type="ARBA" id="ARBA00022833"/>
    </source>
</evidence>
<comment type="pathway">
    <text evidence="2">Cofactor biosynthesis; tetrahydrobiopterin biosynthesis; tetrahydrobiopterin from 7,8-dihydroneopterin triphosphate: step 1/3.</text>
</comment>
<dbReference type="GO" id="GO:0005739">
    <property type="term" value="C:mitochondrion"/>
    <property type="evidence" value="ECO:0007669"/>
    <property type="project" value="TreeGrafter"/>
</dbReference>
<keyword evidence="8" id="KW-0456">Lyase</keyword>
<evidence type="ECO:0000256" key="3">
    <source>
        <dbReference type="ARBA" id="ARBA00009164"/>
    </source>
</evidence>
<dbReference type="Pfam" id="PF01242">
    <property type="entry name" value="PTPS"/>
    <property type="match status" value="1"/>
</dbReference>
<protein>
    <recommendedName>
        <fullName evidence="4">6-pyruvoyltetrahydropterin synthase</fullName>
        <ecNumber evidence="4">4.2.3.12</ecNumber>
    </recommendedName>
</protein>
<evidence type="ECO:0000256" key="2">
    <source>
        <dbReference type="ARBA" id="ARBA00005126"/>
    </source>
</evidence>
<accession>A0A2U1JDQ2</accession>
<name>A0A2U1JDQ2_SMIAN</name>
<dbReference type="EMBL" id="MBFU01000024">
    <property type="protein sequence ID" value="PWA03221.1"/>
    <property type="molecule type" value="Genomic_DNA"/>
</dbReference>
<proteinExistence type="inferred from homology"/>
<organism evidence="9 10">
    <name type="scientific">Smittium angustum</name>
    <dbReference type="NCBI Taxonomy" id="133377"/>
    <lineage>
        <taxon>Eukaryota</taxon>
        <taxon>Fungi</taxon>
        <taxon>Fungi incertae sedis</taxon>
        <taxon>Zoopagomycota</taxon>
        <taxon>Kickxellomycotina</taxon>
        <taxon>Harpellomycetes</taxon>
        <taxon>Harpellales</taxon>
        <taxon>Legeriomycetaceae</taxon>
        <taxon>Smittium</taxon>
    </lineage>
</organism>
<keyword evidence="6" id="KW-0862">Zinc</keyword>
<keyword evidence="10" id="KW-1185">Reference proteome</keyword>
<gene>
    <name evidence="9" type="ORF">BB558_000589</name>
</gene>
<dbReference type="Gene3D" id="3.30.479.10">
    <property type="entry name" value="6-pyruvoyl tetrahydropterin synthase/QueD"/>
    <property type="match status" value="1"/>
</dbReference>
<keyword evidence="7" id="KW-0783">Tetrahydrobiopterin biosynthesis</keyword>
<dbReference type="PROSITE" id="PS00987">
    <property type="entry name" value="PTPS_1"/>
    <property type="match status" value="1"/>
</dbReference>
<dbReference type="EC" id="4.2.3.12" evidence="4"/>
<dbReference type="GO" id="GO:0006729">
    <property type="term" value="P:tetrahydrobiopterin biosynthetic process"/>
    <property type="evidence" value="ECO:0007669"/>
    <property type="project" value="UniProtKB-UniPathway"/>
</dbReference>
<comment type="cofactor">
    <cofactor evidence="1">
        <name>Zn(2+)</name>
        <dbReference type="ChEBI" id="CHEBI:29105"/>
    </cofactor>
</comment>